<evidence type="ECO:0000313" key="1">
    <source>
        <dbReference type="EMBL" id="GAH04669.1"/>
    </source>
</evidence>
<dbReference type="EMBL" id="BART01021892">
    <property type="protein sequence ID" value="GAH04669.1"/>
    <property type="molecule type" value="Genomic_DNA"/>
</dbReference>
<reference evidence="1" key="1">
    <citation type="journal article" date="2014" name="Front. Microbiol.">
        <title>High frequency of phylogenetically diverse reductive dehalogenase-homologous genes in deep subseafloor sedimentary metagenomes.</title>
        <authorList>
            <person name="Kawai M."/>
            <person name="Futagami T."/>
            <person name="Toyoda A."/>
            <person name="Takaki Y."/>
            <person name="Nishi S."/>
            <person name="Hori S."/>
            <person name="Arai W."/>
            <person name="Tsubouchi T."/>
            <person name="Morono Y."/>
            <person name="Uchiyama I."/>
            <person name="Ito T."/>
            <person name="Fujiyama A."/>
            <person name="Inagaki F."/>
            <person name="Takami H."/>
        </authorList>
    </citation>
    <scope>NUCLEOTIDE SEQUENCE</scope>
    <source>
        <strain evidence="1">Expedition CK06-06</strain>
    </source>
</reference>
<gene>
    <name evidence="1" type="ORF">S01H4_40240</name>
</gene>
<dbReference type="AlphaFoldDB" id="X1DI14"/>
<accession>X1DI14</accession>
<proteinExistence type="predicted"/>
<organism evidence="1">
    <name type="scientific">marine sediment metagenome</name>
    <dbReference type="NCBI Taxonomy" id="412755"/>
    <lineage>
        <taxon>unclassified sequences</taxon>
        <taxon>metagenomes</taxon>
        <taxon>ecological metagenomes</taxon>
    </lineage>
</organism>
<sequence length="104" mass="11448">GSTTKRTDAWINATYHSTNQTIGFLSFGDEVTGNFWTNSNPVNSNQDPQDGNRSLVTTPTLRIQINDTDMANQSVNTTWLSNSSGSWVQFATNSSSSNPTSRWI</sequence>
<name>X1DI14_9ZZZZ</name>
<feature type="non-terminal residue" evidence="1">
    <location>
        <position position="1"/>
    </location>
</feature>
<comment type="caution">
    <text evidence="1">The sequence shown here is derived from an EMBL/GenBank/DDBJ whole genome shotgun (WGS) entry which is preliminary data.</text>
</comment>
<protein>
    <submittedName>
        <fullName evidence="1">Uncharacterized protein</fullName>
    </submittedName>
</protein>